<evidence type="ECO:0000313" key="2">
    <source>
        <dbReference type="Proteomes" id="UP001153678"/>
    </source>
</evidence>
<organism evidence="1 2">
    <name type="scientific">Funneliformis geosporum</name>
    <dbReference type="NCBI Taxonomy" id="1117311"/>
    <lineage>
        <taxon>Eukaryota</taxon>
        <taxon>Fungi</taxon>
        <taxon>Fungi incertae sedis</taxon>
        <taxon>Mucoromycota</taxon>
        <taxon>Glomeromycotina</taxon>
        <taxon>Glomeromycetes</taxon>
        <taxon>Glomerales</taxon>
        <taxon>Glomeraceae</taxon>
        <taxon>Funneliformis</taxon>
    </lineage>
</organism>
<proteinExistence type="predicted"/>
<accession>A0A9W4T7Q7</accession>
<name>A0A9W4T7Q7_9GLOM</name>
<evidence type="ECO:0000313" key="1">
    <source>
        <dbReference type="EMBL" id="CAI2195804.1"/>
    </source>
</evidence>
<protein>
    <submittedName>
        <fullName evidence="1">9408_t:CDS:1</fullName>
    </submittedName>
</protein>
<dbReference type="Proteomes" id="UP001153678">
    <property type="component" value="Unassembled WGS sequence"/>
</dbReference>
<dbReference type="AlphaFoldDB" id="A0A9W4T7Q7"/>
<dbReference type="EMBL" id="CAMKVN010013057">
    <property type="protein sequence ID" value="CAI2195804.1"/>
    <property type="molecule type" value="Genomic_DNA"/>
</dbReference>
<sequence>YVGNFSVRRKAHENDVFESIYKLQKKKLPGNKPFRFRINNPHLSFKESMEPDTTFRYVPLFDFSFSV</sequence>
<keyword evidence="2" id="KW-1185">Reference proteome</keyword>
<gene>
    <name evidence="1" type="ORF">FWILDA_LOCUS17259</name>
</gene>
<reference evidence="1" key="1">
    <citation type="submission" date="2022-08" db="EMBL/GenBank/DDBJ databases">
        <authorList>
            <person name="Kallberg Y."/>
            <person name="Tangrot J."/>
            <person name="Rosling A."/>
        </authorList>
    </citation>
    <scope>NUCLEOTIDE SEQUENCE</scope>
    <source>
        <strain evidence="1">Wild A</strain>
    </source>
</reference>
<comment type="caution">
    <text evidence="1">The sequence shown here is derived from an EMBL/GenBank/DDBJ whole genome shotgun (WGS) entry which is preliminary data.</text>
</comment>
<feature type="non-terminal residue" evidence="1">
    <location>
        <position position="1"/>
    </location>
</feature>
<feature type="non-terminal residue" evidence="1">
    <location>
        <position position="67"/>
    </location>
</feature>